<comment type="caution">
    <text evidence="1">The sequence shown here is derived from an EMBL/GenBank/DDBJ whole genome shotgun (WGS) entry which is preliminary data.</text>
</comment>
<dbReference type="InterPro" id="IPR036397">
    <property type="entry name" value="RNaseH_sf"/>
</dbReference>
<accession>A0A4Y2BGT8</accession>
<dbReference type="Proteomes" id="UP000499080">
    <property type="component" value="Unassembled WGS sequence"/>
</dbReference>
<dbReference type="EMBL" id="BGPR01000074">
    <property type="protein sequence ID" value="GBL90779.1"/>
    <property type="molecule type" value="Genomic_DNA"/>
</dbReference>
<dbReference type="AlphaFoldDB" id="A0A4Y2BGT8"/>
<dbReference type="OrthoDB" id="6432521at2759"/>
<proteinExistence type="predicted"/>
<name>A0A4Y2BGT8_ARAVE</name>
<sequence>MWQREESNCFDASEDLATALKEESSSALGTCSARELVPADVQGSVNTQNCRIWARENPFQIQPLTIHSQKVTKWCGFTAAFIVDPFFFEEIGPSCPVTCTVNGTHHESLLRNQLIPALQQRGCVYSTIFVQDDAPSHIATSVKQLLNLQF</sequence>
<dbReference type="PANTHER" id="PTHR47326">
    <property type="entry name" value="TRANSPOSABLE ELEMENT TC3 TRANSPOSASE-LIKE PROTEIN"/>
    <property type="match status" value="1"/>
</dbReference>
<reference evidence="1 2" key="1">
    <citation type="journal article" date="2019" name="Sci. Rep.">
        <title>Orb-weaving spider Araneus ventricosus genome elucidates the spidroin gene catalogue.</title>
        <authorList>
            <person name="Kono N."/>
            <person name="Nakamura H."/>
            <person name="Ohtoshi R."/>
            <person name="Moran D.A.P."/>
            <person name="Shinohara A."/>
            <person name="Yoshida Y."/>
            <person name="Fujiwara M."/>
            <person name="Mori M."/>
            <person name="Tomita M."/>
            <person name="Arakawa K."/>
        </authorList>
    </citation>
    <scope>NUCLEOTIDE SEQUENCE [LARGE SCALE GENOMIC DNA]</scope>
</reference>
<dbReference type="Gene3D" id="3.30.420.10">
    <property type="entry name" value="Ribonuclease H-like superfamily/Ribonuclease H"/>
    <property type="match status" value="1"/>
</dbReference>
<keyword evidence="2" id="KW-1185">Reference proteome</keyword>
<gene>
    <name evidence="1" type="ORF">AVEN_215520_1</name>
</gene>
<dbReference type="PANTHER" id="PTHR47326:SF1">
    <property type="entry name" value="HTH PSQ-TYPE DOMAIN-CONTAINING PROTEIN"/>
    <property type="match status" value="1"/>
</dbReference>
<dbReference type="GO" id="GO:0003676">
    <property type="term" value="F:nucleic acid binding"/>
    <property type="evidence" value="ECO:0007669"/>
    <property type="project" value="InterPro"/>
</dbReference>
<protein>
    <recommendedName>
        <fullName evidence="3">Tc1-like transposase DDE domain-containing protein</fullName>
    </recommendedName>
</protein>
<evidence type="ECO:0000313" key="1">
    <source>
        <dbReference type="EMBL" id="GBL90779.1"/>
    </source>
</evidence>
<organism evidence="1 2">
    <name type="scientific">Araneus ventricosus</name>
    <name type="common">Orbweaver spider</name>
    <name type="synonym">Epeira ventricosa</name>
    <dbReference type="NCBI Taxonomy" id="182803"/>
    <lineage>
        <taxon>Eukaryota</taxon>
        <taxon>Metazoa</taxon>
        <taxon>Ecdysozoa</taxon>
        <taxon>Arthropoda</taxon>
        <taxon>Chelicerata</taxon>
        <taxon>Arachnida</taxon>
        <taxon>Araneae</taxon>
        <taxon>Araneomorphae</taxon>
        <taxon>Entelegynae</taxon>
        <taxon>Araneoidea</taxon>
        <taxon>Araneidae</taxon>
        <taxon>Araneus</taxon>
    </lineage>
</organism>
<evidence type="ECO:0008006" key="3">
    <source>
        <dbReference type="Google" id="ProtNLM"/>
    </source>
</evidence>
<evidence type="ECO:0000313" key="2">
    <source>
        <dbReference type="Proteomes" id="UP000499080"/>
    </source>
</evidence>